<evidence type="ECO:0000256" key="1">
    <source>
        <dbReference type="SAM" id="MobiDB-lite"/>
    </source>
</evidence>
<feature type="compositionally biased region" description="Basic and acidic residues" evidence="1">
    <location>
        <begin position="192"/>
        <end position="214"/>
    </location>
</feature>
<protein>
    <submittedName>
        <fullName evidence="3">Uncharacterized protein LOC105041265 isoform X1</fullName>
    </submittedName>
</protein>
<dbReference type="PANTHER" id="PTHR31343:SF42">
    <property type="entry name" value="T15D22.8"/>
    <property type="match status" value="1"/>
</dbReference>
<reference evidence="3" key="1">
    <citation type="submission" date="2025-08" db="UniProtKB">
        <authorList>
            <consortium name="RefSeq"/>
        </authorList>
    </citation>
    <scope>IDENTIFICATION</scope>
</reference>
<keyword evidence="2" id="KW-1185">Reference proteome</keyword>
<evidence type="ECO:0000313" key="3">
    <source>
        <dbReference type="RefSeq" id="XP_010916451.1"/>
    </source>
</evidence>
<organism evidence="2 3">
    <name type="scientific">Elaeis guineensis var. tenera</name>
    <name type="common">Oil palm</name>
    <dbReference type="NCBI Taxonomy" id="51953"/>
    <lineage>
        <taxon>Eukaryota</taxon>
        <taxon>Viridiplantae</taxon>
        <taxon>Streptophyta</taxon>
        <taxon>Embryophyta</taxon>
        <taxon>Tracheophyta</taxon>
        <taxon>Spermatophyta</taxon>
        <taxon>Magnoliopsida</taxon>
        <taxon>Liliopsida</taxon>
        <taxon>Arecaceae</taxon>
        <taxon>Arecoideae</taxon>
        <taxon>Cocoseae</taxon>
        <taxon>Elaeidinae</taxon>
        <taxon>Elaeis</taxon>
    </lineage>
</organism>
<dbReference type="AlphaFoldDB" id="A0A6I9R1N1"/>
<name>A0A6I9R1N1_ELAGV</name>
<evidence type="ECO:0000313" key="2">
    <source>
        <dbReference type="Proteomes" id="UP000504607"/>
    </source>
</evidence>
<dbReference type="InterPro" id="IPR008507">
    <property type="entry name" value="DUF789"/>
</dbReference>
<dbReference type="OrthoDB" id="784906at2759"/>
<dbReference type="Pfam" id="PF05623">
    <property type="entry name" value="DUF789"/>
    <property type="match status" value="1"/>
</dbReference>
<dbReference type="PANTHER" id="PTHR31343">
    <property type="entry name" value="T15D22.8"/>
    <property type="match status" value="1"/>
</dbReference>
<sequence>MLGTGLQFVRGHGEDLFYNPVRARRSRHHHHQHYQQGTEWSRNSAGAGDSPAPAPAPREKAVVVVPEFRERENRARLEEEPSKAVASHALAPAPAAVTSPCNLHRFLESTTPSVPAQHLSKMRMKGWRTRDVEKTYFALGDLWESFKEWSAYGAGVPLVLNGSDSVVQYYVPYLSVLQLYGESSTPSINSRRAGEESDGDYYRDSSSDGSSDYEHEKGLKYSRAWSPNHLTSTSNLRMDRLSLKEKHVASQEGSSSDDGDSGSSQGHLLFEFLERDPPYIREPLADKVSVLARCFPELKTLRSCDLLPSSWISVAWYPIYRIPTGPTLRDLDACFLTFHYLSTPVIEGDKHGRYTKISGKKKHRKRGGDLYLKSCLNFYHIDSLSLPKSLQEIVQNLSNIDSVNVALKYGMEHEFVCCMTKPCNLRFFLLKLLILIC</sequence>
<gene>
    <name evidence="3" type="primary">LOC105041265</name>
</gene>
<feature type="region of interest" description="Disordered" evidence="1">
    <location>
        <begin position="24"/>
        <end position="60"/>
    </location>
</feature>
<dbReference type="RefSeq" id="XP_010916451.1">
    <property type="nucleotide sequence ID" value="XM_010918149.3"/>
</dbReference>
<proteinExistence type="predicted"/>
<dbReference type="GeneID" id="105041265"/>
<dbReference type="Proteomes" id="UP000504607">
    <property type="component" value="Chromosome 3"/>
</dbReference>
<accession>A0A6I9R1N1</accession>
<dbReference type="InParanoid" id="A0A6I9R1N1"/>
<feature type="compositionally biased region" description="Basic residues" evidence="1">
    <location>
        <begin position="24"/>
        <end position="33"/>
    </location>
</feature>
<feature type="region of interest" description="Disordered" evidence="1">
    <location>
        <begin position="184"/>
        <end position="214"/>
    </location>
</feature>
<dbReference type="KEGG" id="egu:105041265"/>